<proteinExistence type="predicted"/>
<accession>A0ABQ4KIL1</accession>
<evidence type="ECO:0000313" key="2">
    <source>
        <dbReference type="EMBL" id="GIN57803.1"/>
    </source>
</evidence>
<gene>
    <name evidence="2" type="primary">swrB</name>
    <name evidence="2" type="ORF">J8TS2_21220</name>
</gene>
<keyword evidence="1" id="KW-0472">Membrane</keyword>
<protein>
    <submittedName>
        <fullName evidence="2">Swarming motility protein SwrB</fullName>
    </submittedName>
</protein>
<keyword evidence="3" id="KW-1185">Reference proteome</keyword>
<reference evidence="2 3" key="1">
    <citation type="submission" date="2021-03" db="EMBL/GenBank/DDBJ databases">
        <title>Antimicrobial resistance genes in bacteria isolated from Japanese honey, and their potential for conferring macrolide and lincosamide resistance in the American foulbrood pathogen Paenibacillus larvae.</title>
        <authorList>
            <person name="Okamoto M."/>
            <person name="Kumagai M."/>
            <person name="Kanamori H."/>
            <person name="Takamatsu D."/>
        </authorList>
    </citation>
    <scope>NUCLEOTIDE SEQUENCE [LARGE SCALE GENOMIC DNA]</scope>
    <source>
        <strain evidence="2 3">J8TS2</strain>
    </source>
</reference>
<sequence>MTSALIFLLFILNAVLIFTVILLYMRQNRLMEMEKAQQKVQAETEELMTSFLLEIKEENQLFMSKLDDLRKSQQAKGKESSTIEKEEIVGREKQKIDELPTVETKNFARMQAEKAYHVSSAEQSGIKDSEEDSENLSQINLFADQVQSLHAKGLSAEDIAQRLNKGKTEVSLALKFKNMHS</sequence>
<keyword evidence="1" id="KW-1133">Transmembrane helix</keyword>
<dbReference type="EMBL" id="BORB01000015">
    <property type="protein sequence ID" value="GIN57803.1"/>
    <property type="molecule type" value="Genomic_DNA"/>
</dbReference>
<comment type="caution">
    <text evidence="2">The sequence shown here is derived from an EMBL/GenBank/DDBJ whole genome shotgun (WGS) entry which is preliminary data.</text>
</comment>
<evidence type="ECO:0000313" key="3">
    <source>
        <dbReference type="Proteomes" id="UP000679950"/>
    </source>
</evidence>
<feature type="transmembrane region" description="Helical" evidence="1">
    <location>
        <begin position="6"/>
        <end position="25"/>
    </location>
</feature>
<organism evidence="2 3">
    <name type="scientific">Lederbergia ruris</name>
    <dbReference type="NCBI Taxonomy" id="217495"/>
    <lineage>
        <taxon>Bacteria</taxon>
        <taxon>Bacillati</taxon>
        <taxon>Bacillota</taxon>
        <taxon>Bacilli</taxon>
        <taxon>Bacillales</taxon>
        <taxon>Bacillaceae</taxon>
        <taxon>Lederbergia</taxon>
    </lineage>
</organism>
<name>A0ABQ4KIL1_9BACI</name>
<evidence type="ECO:0000256" key="1">
    <source>
        <dbReference type="SAM" id="Phobius"/>
    </source>
</evidence>
<dbReference type="Proteomes" id="UP000679950">
    <property type="component" value="Unassembled WGS sequence"/>
</dbReference>
<keyword evidence="1" id="KW-0812">Transmembrane</keyword>
<dbReference type="RefSeq" id="WP_158323431.1">
    <property type="nucleotide sequence ID" value="NZ_BORB01000015.1"/>
</dbReference>